<dbReference type="InterPro" id="IPR017900">
    <property type="entry name" value="4Fe4S_Fe_S_CS"/>
</dbReference>
<feature type="transmembrane region" description="Helical" evidence="6">
    <location>
        <begin position="510"/>
        <end position="529"/>
    </location>
</feature>
<dbReference type="PROSITE" id="PS51379">
    <property type="entry name" value="4FE4S_FER_2"/>
    <property type="match status" value="2"/>
</dbReference>
<dbReference type="RefSeq" id="WP_105044366.1">
    <property type="nucleotide sequence ID" value="NZ_MQWA01000001.1"/>
</dbReference>
<gene>
    <name evidence="8" type="ORF">BSZ32_16095</name>
</gene>
<keyword evidence="1" id="KW-0285">Flavoprotein</keyword>
<dbReference type="InterPro" id="IPR017896">
    <property type="entry name" value="4Fe4S_Fe-S-bd"/>
</dbReference>
<keyword evidence="9" id="KW-1185">Reference proteome</keyword>
<dbReference type="InterPro" id="IPR036188">
    <property type="entry name" value="FAD/NAD-bd_sf"/>
</dbReference>
<feature type="transmembrane region" description="Helical" evidence="6">
    <location>
        <begin position="441"/>
        <end position="463"/>
    </location>
</feature>
<feature type="transmembrane region" description="Helical" evidence="6">
    <location>
        <begin position="410"/>
        <end position="429"/>
    </location>
</feature>
<keyword evidence="3" id="KW-0560">Oxidoreductase</keyword>
<keyword evidence="5" id="KW-0411">Iron-sulfur</keyword>
<feature type="transmembrane region" description="Helical" evidence="6">
    <location>
        <begin position="568"/>
        <end position="592"/>
    </location>
</feature>
<comment type="caution">
    <text evidence="8">The sequence shown here is derived from an EMBL/GenBank/DDBJ whole genome shotgun (WGS) entry which is preliminary data.</text>
</comment>
<dbReference type="PROSITE" id="PS00198">
    <property type="entry name" value="4FE4S_FER_1"/>
    <property type="match status" value="1"/>
</dbReference>
<dbReference type="OrthoDB" id="9810688at2"/>
<accession>A0A2S7U6L7</accession>
<dbReference type="PRINTS" id="PR00368">
    <property type="entry name" value="FADPNR"/>
</dbReference>
<dbReference type="GO" id="GO:0046872">
    <property type="term" value="F:metal ion binding"/>
    <property type="evidence" value="ECO:0007669"/>
    <property type="project" value="UniProtKB-KW"/>
</dbReference>
<dbReference type="GO" id="GO:0051536">
    <property type="term" value="F:iron-sulfur cluster binding"/>
    <property type="evidence" value="ECO:0007669"/>
    <property type="project" value="UniProtKB-KW"/>
</dbReference>
<dbReference type="Pfam" id="PF13237">
    <property type="entry name" value="Fer4_10"/>
    <property type="match status" value="1"/>
</dbReference>
<feature type="transmembrane region" description="Helical" evidence="6">
    <location>
        <begin position="350"/>
        <end position="367"/>
    </location>
</feature>
<evidence type="ECO:0000259" key="7">
    <source>
        <dbReference type="PROSITE" id="PS51379"/>
    </source>
</evidence>
<feature type="domain" description="4Fe-4S ferredoxin-type" evidence="7">
    <location>
        <begin position="658"/>
        <end position="687"/>
    </location>
</feature>
<dbReference type="Pfam" id="PF13738">
    <property type="entry name" value="Pyr_redox_3"/>
    <property type="match status" value="1"/>
</dbReference>
<protein>
    <recommendedName>
        <fullName evidence="7">4Fe-4S ferredoxin-type domain-containing protein</fullName>
    </recommendedName>
</protein>
<evidence type="ECO:0000256" key="3">
    <source>
        <dbReference type="ARBA" id="ARBA00023002"/>
    </source>
</evidence>
<sequence length="746" mass="83345">MNIITRYYHWLHGQWPSGAVENLPVVGEDGLTRIPGVRVVGDLSGVPLLKFSSETGARAIHAILTESDYQQQRSKAEQEVYDVAIIGGGISGYSAAIDAKKAGLRYIIIEASSSFSTIKNFPKAKPIFTYPTEMTPSGGIQYDSPNNVVKEGLIEDILQQVEDAGIETTIGHIEKIERHKSRFLLKNTANKGQEWQALRVIVAIGRSGDFRKMNIPGEELDKVSNRLHDPKAFTGKDVLIVGGGDSAAEALIALTEAGARVSMSYRKDALTRPKPENIEKLQSLAESGKVQLYLPSSPTSIDPDSVTLDHNGEEQSFPNDAVFSLIGRNPPLAFFRKSGLEISGERTTKWWVTLVLSVIFFTWLYHWKKYIIGGLDPKPMVEWIFSGVQSIADEQTSVLHTLRNSASQRGFYYTLAYCLMVSIFGYRRIKRRNTPYITRQTITLALIQWIPLFILPELILPYLGNNGVFETGIGGWIGDTLFPDHSYWRAYGFILAWPLFIYNWFTSAPIWGWLIIGLLQTFVLIPLMVRRWGKGSYCGWICSCGALAETVGDTHRHKMPHGSKVSRLNMIGQAFLAIALLIMLFRILGWIFPSSPLLSLSNSMFNGIPILNYAYFVDLIFAGILGVAFYTHFSGRVWCRFACPLAALMHIYARFTKFRIFADKSKCISCNVCTSVCHQGIDIMNFANKGLAMEDPQCVRCSACVQQCPTGVLSFGREGENGVRFLDSLPASPVQIRELQERKNLK</sequence>
<evidence type="ECO:0000313" key="8">
    <source>
        <dbReference type="EMBL" id="PQJ29853.1"/>
    </source>
</evidence>
<evidence type="ECO:0000256" key="5">
    <source>
        <dbReference type="ARBA" id="ARBA00023014"/>
    </source>
</evidence>
<dbReference type="PANTHER" id="PTHR48105">
    <property type="entry name" value="THIOREDOXIN REDUCTASE 1-RELATED-RELATED"/>
    <property type="match status" value="1"/>
</dbReference>
<dbReference type="Pfam" id="PF12801">
    <property type="entry name" value="Fer4_5"/>
    <property type="match status" value="2"/>
</dbReference>
<feature type="transmembrane region" description="Helical" evidence="6">
    <location>
        <begin position="637"/>
        <end position="655"/>
    </location>
</feature>
<evidence type="ECO:0000256" key="1">
    <source>
        <dbReference type="ARBA" id="ARBA00022630"/>
    </source>
</evidence>
<feature type="domain" description="4Fe-4S ferredoxin-type" evidence="7">
    <location>
        <begin position="689"/>
        <end position="718"/>
    </location>
</feature>
<dbReference type="Proteomes" id="UP000239907">
    <property type="component" value="Unassembled WGS sequence"/>
</dbReference>
<evidence type="ECO:0000256" key="6">
    <source>
        <dbReference type="SAM" id="Phobius"/>
    </source>
</evidence>
<dbReference type="Gene3D" id="3.50.50.60">
    <property type="entry name" value="FAD/NAD(P)-binding domain"/>
    <property type="match status" value="2"/>
</dbReference>
<dbReference type="SUPFAM" id="SSF54862">
    <property type="entry name" value="4Fe-4S ferredoxins"/>
    <property type="match status" value="1"/>
</dbReference>
<evidence type="ECO:0000313" key="9">
    <source>
        <dbReference type="Proteomes" id="UP000239907"/>
    </source>
</evidence>
<dbReference type="EMBL" id="MQWA01000001">
    <property type="protein sequence ID" value="PQJ29853.1"/>
    <property type="molecule type" value="Genomic_DNA"/>
</dbReference>
<evidence type="ECO:0000256" key="4">
    <source>
        <dbReference type="ARBA" id="ARBA00023004"/>
    </source>
</evidence>
<proteinExistence type="predicted"/>
<feature type="transmembrane region" description="Helical" evidence="6">
    <location>
        <begin position="612"/>
        <end position="630"/>
    </location>
</feature>
<dbReference type="PRINTS" id="PR00469">
    <property type="entry name" value="PNDRDTASEII"/>
</dbReference>
<evidence type="ECO:0000256" key="2">
    <source>
        <dbReference type="ARBA" id="ARBA00022723"/>
    </source>
</evidence>
<dbReference type="InterPro" id="IPR050097">
    <property type="entry name" value="Ferredoxin-NADP_redctase_2"/>
</dbReference>
<dbReference type="GO" id="GO:0016491">
    <property type="term" value="F:oxidoreductase activity"/>
    <property type="evidence" value="ECO:0007669"/>
    <property type="project" value="UniProtKB-KW"/>
</dbReference>
<keyword evidence="6" id="KW-1133">Transmembrane helix</keyword>
<dbReference type="AlphaFoldDB" id="A0A2S7U6L7"/>
<keyword evidence="6" id="KW-0812">Transmembrane</keyword>
<dbReference type="SUPFAM" id="SSF51905">
    <property type="entry name" value="FAD/NAD(P)-binding domain"/>
    <property type="match status" value="1"/>
</dbReference>
<keyword evidence="4" id="KW-0408">Iron</keyword>
<reference evidence="8 9" key="1">
    <citation type="submission" date="2016-12" db="EMBL/GenBank/DDBJ databases">
        <title>Study of bacterial adaptation to deep sea.</title>
        <authorList>
            <person name="Song J."/>
            <person name="Yoshizawa S."/>
            <person name="Kogure K."/>
        </authorList>
    </citation>
    <scope>NUCLEOTIDE SEQUENCE [LARGE SCALE GENOMIC DNA]</scope>
    <source>
        <strain evidence="8 9">SAORIC-165</strain>
    </source>
</reference>
<name>A0A2S7U6L7_9BACT</name>
<keyword evidence="6" id="KW-0472">Membrane</keyword>
<organism evidence="8 9">
    <name type="scientific">Rubritalea profundi</name>
    <dbReference type="NCBI Taxonomy" id="1658618"/>
    <lineage>
        <taxon>Bacteria</taxon>
        <taxon>Pseudomonadati</taxon>
        <taxon>Verrucomicrobiota</taxon>
        <taxon>Verrucomicrobiia</taxon>
        <taxon>Verrucomicrobiales</taxon>
        <taxon>Rubritaleaceae</taxon>
        <taxon>Rubritalea</taxon>
    </lineage>
</organism>
<dbReference type="Gene3D" id="3.30.70.20">
    <property type="match status" value="1"/>
</dbReference>
<keyword evidence="2" id="KW-0479">Metal-binding</keyword>